<proteinExistence type="predicted"/>
<gene>
    <name evidence="1" type="ORF">A2607_00880</name>
</gene>
<protein>
    <submittedName>
        <fullName evidence="1">Uncharacterized protein</fullName>
    </submittedName>
</protein>
<evidence type="ECO:0000313" key="1">
    <source>
        <dbReference type="EMBL" id="OHA58001.1"/>
    </source>
</evidence>
<evidence type="ECO:0000313" key="2">
    <source>
        <dbReference type="Proteomes" id="UP000178481"/>
    </source>
</evidence>
<accession>A0A1G2QDG1</accession>
<organism evidence="1 2">
    <name type="scientific">Candidatus Vogelbacteria bacterium RIFOXYD1_FULL_42_15</name>
    <dbReference type="NCBI Taxonomy" id="1802437"/>
    <lineage>
        <taxon>Bacteria</taxon>
        <taxon>Candidatus Vogeliibacteriota</taxon>
    </lineage>
</organism>
<name>A0A1G2QDG1_9BACT</name>
<sequence length="65" mass="7266">MSETGPETTATKVERVKGILAELQEATRAIEDDATAMYGLINSIDGWLHQTEKDLRAREYAKREG</sequence>
<dbReference type="EMBL" id="MHTI01000040">
    <property type="protein sequence ID" value="OHA58001.1"/>
    <property type="molecule type" value="Genomic_DNA"/>
</dbReference>
<comment type="caution">
    <text evidence="1">The sequence shown here is derived from an EMBL/GenBank/DDBJ whole genome shotgun (WGS) entry which is preliminary data.</text>
</comment>
<dbReference type="AlphaFoldDB" id="A0A1G2QDG1"/>
<dbReference type="Proteomes" id="UP000178481">
    <property type="component" value="Unassembled WGS sequence"/>
</dbReference>
<reference evidence="1 2" key="1">
    <citation type="journal article" date="2016" name="Nat. Commun.">
        <title>Thousands of microbial genomes shed light on interconnected biogeochemical processes in an aquifer system.</title>
        <authorList>
            <person name="Anantharaman K."/>
            <person name="Brown C.T."/>
            <person name="Hug L.A."/>
            <person name="Sharon I."/>
            <person name="Castelle C.J."/>
            <person name="Probst A.J."/>
            <person name="Thomas B.C."/>
            <person name="Singh A."/>
            <person name="Wilkins M.J."/>
            <person name="Karaoz U."/>
            <person name="Brodie E.L."/>
            <person name="Williams K.H."/>
            <person name="Hubbard S.S."/>
            <person name="Banfield J.F."/>
        </authorList>
    </citation>
    <scope>NUCLEOTIDE SEQUENCE [LARGE SCALE GENOMIC DNA]</scope>
</reference>